<dbReference type="PANTHER" id="PTHR43546">
    <property type="entry name" value="UPF0173 METAL-DEPENDENT HYDROLASE MJ1163-RELATED"/>
    <property type="match status" value="1"/>
</dbReference>
<keyword evidence="5" id="KW-1185">Reference proteome</keyword>
<dbReference type="Pfam" id="PF12706">
    <property type="entry name" value="Lactamase_B_2"/>
    <property type="match status" value="1"/>
</dbReference>
<name>A0A4Q4T6A6_9PEZI</name>
<keyword evidence="1" id="KW-0378">Hydrolase</keyword>
<dbReference type="STRING" id="155417.A0A4Q4T6A6"/>
<dbReference type="OrthoDB" id="332863at2759"/>
<dbReference type="SUPFAM" id="SSF56281">
    <property type="entry name" value="Metallo-hydrolase/oxidoreductase"/>
    <property type="match status" value="1"/>
</dbReference>
<evidence type="ECO:0000313" key="4">
    <source>
        <dbReference type="EMBL" id="RYP01828.1"/>
    </source>
</evidence>
<accession>A0A4Q4T6A6</accession>
<evidence type="ECO:0000313" key="5">
    <source>
        <dbReference type="Proteomes" id="UP000293360"/>
    </source>
</evidence>
<evidence type="ECO:0000259" key="3">
    <source>
        <dbReference type="Pfam" id="PF12706"/>
    </source>
</evidence>
<comment type="caution">
    <text evidence="4">The sequence shown here is derived from an EMBL/GenBank/DDBJ whole genome shotgun (WGS) entry which is preliminary data.</text>
</comment>
<dbReference type="InterPro" id="IPR036866">
    <property type="entry name" value="RibonucZ/Hydroxyglut_hydro"/>
</dbReference>
<dbReference type="AlphaFoldDB" id="A0A4Q4T6A6"/>
<dbReference type="PANTHER" id="PTHR43546:SF9">
    <property type="entry name" value="L-ASCORBATE-6-PHOSPHATE LACTONASE ULAG-RELATED"/>
    <property type="match status" value="1"/>
</dbReference>
<organism evidence="4 5">
    <name type="scientific">Monosporascus ibericus</name>
    <dbReference type="NCBI Taxonomy" id="155417"/>
    <lineage>
        <taxon>Eukaryota</taxon>
        <taxon>Fungi</taxon>
        <taxon>Dikarya</taxon>
        <taxon>Ascomycota</taxon>
        <taxon>Pezizomycotina</taxon>
        <taxon>Sordariomycetes</taxon>
        <taxon>Xylariomycetidae</taxon>
        <taxon>Xylariales</taxon>
        <taxon>Xylariales incertae sedis</taxon>
        <taxon>Monosporascus</taxon>
    </lineage>
</organism>
<feature type="region of interest" description="Disordered" evidence="2">
    <location>
        <begin position="256"/>
        <end position="282"/>
    </location>
</feature>
<dbReference type="InterPro" id="IPR001279">
    <property type="entry name" value="Metallo-B-lactamas"/>
</dbReference>
<sequence length="282" mass="30761">MAPSSFKETLNITHIGTATAILGLDGINLITDPFFSPAGTEWDVGVAVLKNTDDPALALQDLPVIDAVLLSHEDHPDNLDELGRRLLDGRRVLTTMDGAKKLAPRPGVRGLRPWETVPLDIGGRRFQVTGTPCQHLPGGECTGFIVTAVEFGETEGLPNAIYFSGDTVYLEELAEMRKKFHISVAIFNIGAAMAPLGDSPPLQITMDGKQAARLFCEINADVLVPLHYESWGHFTQNGQQLAKAFEEEGIQEKIQRSQHRSSVTSCGREGKDSWTAVRPDTF</sequence>
<gene>
    <name evidence="4" type="ORF">DL764_006059</name>
</gene>
<dbReference type="InterPro" id="IPR050114">
    <property type="entry name" value="UPF0173_UPF0282_UlaG_hydrolase"/>
</dbReference>
<protein>
    <recommendedName>
        <fullName evidence="3">Metallo-beta-lactamase domain-containing protein</fullName>
    </recommendedName>
</protein>
<reference evidence="4 5" key="1">
    <citation type="submission" date="2018-06" db="EMBL/GenBank/DDBJ databases">
        <title>Complete Genomes of Monosporascus.</title>
        <authorList>
            <person name="Robinson A.J."/>
            <person name="Natvig D.O."/>
        </authorList>
    </citation>
    <scope>NUCLEOTIDE SEQUENCE [LARGE SCALE GENOMIC DNA]</scope>
    <source>
        <strain evidence="4 5">CBS 110550</strain>
    </source>
</reference>
<dbReference type="EMBL" id="QJNU01000342">
    <property type="protein sequence ID" value="RYP01828.1"/>
    <property type="molecule type" value="Genomic_DNA"/>
</dbReference>
<dbReference type="Gene3D" id="3.60.15.10">
    <property type="entry name" value="Ribonuclease Z/Hydroxyacylglutathione hydrolase-like"/>
    <property type="match status" value="1"/>
</dbReference>
<feature type="domain" description="Metallo-beta-lactamase" evidence="3">
    <location>
        <begin position="28"/>
        <end position="228"/>
    </location>
</feature>
<proteinExistence type="predicted"/>
<evidence type="ECO:0000256" key="2">
    <source>
        <dbReference type="SAM" id="MobiDB-lite"/>
    </source>
</evidence>
<dbReference type="GO" id="GO:0016787">
    <property type="term" value="F:hydrolase activity"/>
    <property type="evidence" value="ECO:0007669"/>
    <property type="project" value="UniProtKB-KW"/>
</dbReference>
<evidence type="ECO:0000256" key="1">
    <source>
        <dbReference type="ARBA" id="ARBA00022801"/>
    </source>
</evidence>
<dbReference type="Proteomes" id="UP000293360">
    <property type="component" value="Unassembled WGS sequence"/>
</dbReference>